<feature type="non-terminal residue" evidence="1">
    <location>
        <position position="133"/>
    </location>
</feature>
<dbReference type="AlphaFoldDB" id="A0A382U6K6"/>
<protein>
    <submittedName>
        <fullName evidence="1">Uncharacterized protein</fullName>
    </submittedName>
</protein>
<evidence type="ECO:0000313" key="1">
    <source>
        <dbReference type="EMBL" id="SVD29934.1"/>
    </source>
</evidence>
<dbReference type="EMBL" id="UINC01141911">
    <property type="protein sequence ID" value="SVD29934.1"/>
    <property type="molecule type" value="Genomic_DNA"/>
</dbReference>
<reference evidence="1" key="1">
    <citation type="submission" date="2018-05" db="EMBL/GenBank/DDBJ databases">
        <authorList>
            <person name="Lanie J.A."/>
            <person name="Ng W.-L."/>
            <person name="Kazmierczak K.M."/>
            <person name="Andrzejewski T.M."/>
            <person name="Davidsen T.M."/>
            <person name="Wayne K.J."/>
            <person name="Tettelin H."/>
            <person name="Glass J.I."/>
            <person name="Rusch D."/>
            <person name="Podicherti R."/>
            <person name="Tsui H.-C.T."/>
            <person name="Winkler M.E."/>
        </authorList>
    </citation>
    <scope>NUCLEOTIDE SEQUENCE</scope>
</reference>
<name>A0A382U6K6_9ZZZZ</name>
<organism evidence="1">
    <name type="scientific">marine metagenome</name>
    <dbReference type="NCBI Taxonomy" id="408172"/>
    <lineage>
        <taxon>unclassified sequences</taxon>
        <taxon>metagenomes</taxon>
        <taxon>ecological metagenomes</taxon>
    </lineage>
</organism>
<gene>
    <name evidence="1" type="ORF">METZ01_LOCUS382788</name>
</gene>
<sequence length="133" mass="14952">MPFSPDQVISYLEMCAEEQSSLQRGMNFRIGPSHSVILMSVRVGAPYNDQVSDDGQTLVYEGHNAPRNSETPVPQVVDQPLTTDKGTLTQNGRFYAAAEAYRNEEQEPDHVRVYEKIRTGIWVYSGLFLLIDA</sequence>
<proteinExistence type="predicted"/>
<accession>A0A382U6K6</accession>